<dbReference type="Pfam" id="PF10620">
    <property type="entry name" value="MdcG"/>
    <property type="match status" value="1"/>
</dbReference>
<dbReference type="Pfam" id="PF20866">
    <property type="entry name" value="MdcG_N"/>
    <property type="match status" value="1"/>
</dbReference>
<dbReference type="NCBIfam" id="TIGR03135">
    <property type="entry name" value="malonate_mdcG"/>
    <property type="match status" value="1"/>
</dbReference>
<evidence type="ECO:0000256" key="1">
    <source>
        <dbReference type="ARBA" id="ARBA00022679"/>
    </source>
</evidence>
<sequence length="200" mass="22584">MYNPHDLLRIDVTSVLKRNGDLPLWAQSSIQKTPYVVVRRGVNDRFSIPVGIRGASRSERCAITVSCDHVQGVLTPYELQTSESTRLRLKKAQETFGMLKELLRSMHWGPTGSVGFELASGTQAMNEQSDFDLLIQSQWFSVTEANDLMNQLNKTPMTVDPLIQTENGWFLLREYALGKGVLFKTMTGLELQGDPWRPSH</sequence>
<organism evidence="5 6">
    <name type="scientific">Geomicrobium sediminis</name>
    <dbReference type="NCBI Taxonomy" id="1347788"/>
    <lineage>
        <taxon>Bacteria</taxon>
        <taxon>Bacillati</taxon>
        <taxon>Bacillota</taxon>
        <taxon>Bacilli</taxon>
        <taxon>Bacillales</taxon>
        <taxon>Geomicrobium</taxon>
    </lineage>
</organism>
<comment type="caution">
    <text evidence="5">The sequence shown here is derived from an EMBL/GenBank/DDBJ whole genome shotgun (WGS) entry which is preliminary data.</text>
</comment>
<dbReference type="EMBL" id="JAFBEC010000004">
    <property type="protein sequence ID" value="MBM7632766.1"/>
    <property type="molecule type" value="Genomic_DNA"/>
</dbReference>
<dbReference type="GO" id="GO:0016779">
    <property type="term" value="F:nucleotidyltransferase activity"/>
    <property type="evidence" value="ECO:0007669"/>
    <property type="project" value="UniProtKB-KW"/>
</dbReference>
<gene>
    <name evidence="5" type="ORF">JOD17_001860</name>
</gene>
<dbReference type="InterPro" id="IPR049180">
    <property type="entry name" value="MdcG_C"/>
</dbReference>
<dbReference type="InterPro" id="IPR048903">
    <property type="entry name" value="MdcG_N"/>
</dbReference>
<keyword evidence="1 5" id="KW-0808">Transferase</keyword>
<proteinExistence type="predicted"/>
<feature type="domain" description="Phosphoribosyl-dephospho-CoA transferase MdcG C-terminal" evidence="3">
    <location>
        <begin position="92"/>
        <end position="194"/>
    </location>
</feature>
<dbReference type="EC" id="2.7.7.66" evidence="5"/>
<dbReference type="InterPro" id="IPR017557">
    <property type="entry name" value="Holo-ACP_synthase"/>
</dbReference>
<accession>A0ABS2PCT9</accession>
<evidence type="ECO:0000259" key="3">
    <source>
        <dbReference type="Pfam" id="PF10620"/>
    </source>
</evidence>
<keyword evidence="6" id="KW-1185">Reference proteome</keyword>
<evidence type="ECO:0000259" key="4">
    <source>
        <dbReference type="Pfam" id="PF20866"/>
    </source>
</evidence>
<keyword evidence="2 5" id="KW-0548">Nucleotidyltransferase</keyword>
<reference evidence="5 6" key="1">
    <citation type="submission" date="2021-01" db="EMBL/GenBank/DDBJ databases">
        <title>Genomic Encyclopedia of Type Strains, Phase IV (KMG-IV): sequencing the most valuable type-strain genomes for metagenomic binning, comparative biology and taxonomic classification.</title>
        <authorList>
            <person name="Goeker M."/>
        </authorList>
    </citation>
    <scope>NUCLEOTIDE SEQUENCE [LARGE SCALE GENOMIC DNA]</scope>
    <source>
        <strain evidence="5 6">DSM 25540</strain>
    </source>
</reference>
<name>A0ABS2PCT9_9BACL</name>
<dbReference type="Proteomes" id="UP000741863">
    <property type="component" value="Unassembled WGS sequence"/>
</dbReference>
<evidence type="ECO:0000313" key="5">
    <source>
        <dbReference type="EMBL" id="MBM7632766.1"/>
    </source>
</evidence>
<evidence type="ECO:0000256" key="2">
    <source>
        <dbReference type="ARBA" id="ARBA00022695"/>
    </source>
</evidence>
<feature type="domain" description="Phosphoribosyl-dephospho-CoA transferase MdcG N-terminal" evidence="4">
    <location>
        <begin position="4"/>
        <end position="76"/>
    </location>
</feature>
<dbReference type="NCBIfam" id="NF002332">
    <property type="entry name" value="PRK01293.1"/>
    <property type="match status" value="1"/>
</dbReference>
<evidence type="ECO:0000313" key="6">
    <source>
        <dbReference type="Proteomes" id="UP000741863"/>
    </source>
</evidence>
<protein>
    <submittedName>
        <fullName evidence="5">Phosphoribosyl-dephospho-CoA transferase</fullName>
        <ecNumber evidence="5">2.7.7.66</ecNumber>
    </submittedName>
</protein>
<dbReference type="RefSeq" id="WP_204697128.1">
    <property type="nucleotide sequence ID" value="NZ_JAFBEC010000004.1"/>
</dbReference>